<accession>A0AAV5KG16</accession>
<dbReference type="PANTHER" id="PTHR35735">
    <property type="entry name" value="PROTEIN NIM1-INTERACTING 2"/>
    <property type="match status" value="1"/>
</dbReference>
<evidence type="ECO:0000256" key="1">
    <source>
        <dbReference type="SAM" id="MobiDB-lite"/>
    </source>
</evidence>
<dbReference type="Proteomes" id="UP001054252">
    <property type="component" value="Unassembled WGS sequence"/>
</dbReference>
<evidence type="ECO:0000313" key="3">
    <source>
        <dbReference type="Proteomes" id="UP001054252"/>
    </source>
</evidence>
<dbReference type="AlphaFoldDB" id="A0AAV5KG16"/>
<gene>
    <name evidence="2" type="ORF">SLEP1_g33253</name>
</gene>
<dbReference type="PANTHER" id="PTHR35735:SF5">
    <property type="entry name" value="PROTEIN NIM1-INTERACTING 2"/>
    <property type="match status" value="1"/>
</dbReference>
<keyword evidence="3" id="KW-1185">Reference proteome</keyword>
<dbReference type="InterPro" id="IPR034577">
    <property type="entry name" value="NIMIN-2"/>
</dbReference>
<name>A0AAV5KG16_9ROSI</name>
<reference evidence="2 3" key="1">
    <citation type="journal article" date="2021" name="Commun. Biol.">
        <title>The genome of Shorea leprosula (Dipterocarpaceae) highlights the ecological relevance of drought in aseasonal tropical rainforests.</title>
        <authorList>
            <person name="Ng K.K.S."/>
            <person name="Kobayashi M.J."/>
            <person name="Fawcett J.A."/>
            <person name="Hatakeyama M."/>
            <person name="Paape T."/>
            <person name="Ng C.H."/>
            <person name="Ang C.C."/>
            <person name="Tnah L.H."/>
            <person name="Lee C.T."/>
            <person name="Nishiyama T."/>
            <person name="Sese J."/>
            <person name="O'Brien M.J."/>
            <person name="Copetti D."/>
            <person name="Mohd Noor M.I."/>
            <person name="Ong R.C."/>
            <person name="Putra M."/>
            <person name="Sireger I.Z."/>
            <person name="Indrioko S."/>
            <person name="Kosugi Y."/>
            <person name="Izuno A."/>
            <person name="Isagi Y."/>
            <person name="Lee S.L."/>
            <person name="Shimizu K.K."/>
        </authorList>
    </citation>
    <scope>NUCLEOTIDE SEQUENCE [LARGE SCALE GENOMIC DNA]</scope>
    <source>
        <strain evidence="2">214</strain>
    </source>
</reference>
<organism evidence="2 3">
    <name type="scientific">Rubroshorea leprosula</name>
    <dbReference type="NCBI Taxonomy" id="152421"/>
    <lineage>
        <taxon>Eukaryota</taxon>
        <taxon>Viridiplantae</taxon>
        <taxon>Streptophyta</taxon>
        <taxon>Embryophyta</taxon>
        <taxon>Tracheophyta</taxon>
        <taxon>Spermatophyta</taxon>
        <taxon>Magnoliopsida</taxon>
        <taxon>eudicotyledons</taxon>
        <taxon>Gunneridae</taxon>
        <taxon>Pentapetalae</taxon>
        <taxon>rosids</taxon>
        <taxon>malvids</taxon>
        <taxon>Malvales</taxon>
        <taxon>Dipterocarpaceae</taxon>
        <taxon>Rubroshorea</taxon>
    </lineage>
</organism>
<evidence type="ECO:0000313" key="2">
    <source>
        <dbReference type="EMBL" id="GKV23543.1"/>
    </source>
</evidence>
<dbReference type="GO" id="GO:0010112">
    <property type="term" value="P:regulation of systemic acquired resistance"/>
    <property type="evidence" value="ECO:0007669"/>
    <property type="project" value="InterPro"/>
</dbReference>
<feature type="region of interest" description="Disordered" evidence="1">
    <location>
        <begin position="1"/>
        <end position="28"/>
    </location>
</feature>
<sequence>MEKEKRKRNEEEREKGVEKKVSKKEEASEDEVEEFFAILKRMKVAMNYFEKAGGKDWRSAVEAEVVVTEEEEEKELGVEKKGEAVEVEESGGGLLDLNAVPEEKS</sequence>
<dbReference type="EMBL" id="BPVZ01000063">
    <property type="protein sequence ID" value="GKV23543.1"/>
    <property type="molecule type" value="Genomic_DNA"/>
</dbReference>
<feature type="region of interest" description="Disordered" evidence="1">
    <location>
        <begin position="84"/>
        <end position="105"/>
    </location>
</feature>
<feature type="compositionally biased region" description="Basic and acidic residues" evidence="1">
    <location>
        <begin position="1"/>
        <end position="26"/>
    </location>
</feature>
<proteinExistence type="predicted"/>
<comment type="caution">
    <text evidence="2">The sequence shown here is derived from an EMBL/GenBank/DDBJ whole genome shotgun (WGS) entry which is preliminary data.</text>
</comment>
<protein>
    <submittedName>
        <fullName evidence="2">Uncharacterized protein</fullName>
    </submittedName>
</protein>